<sequence>MAKTVLTIDDSKAIRDMVNFTLTGVGYRVVEAENGLEGLAKLKSEPVSLVVVDLNMPVMNGFEFIRKARQEPKGSGVPILMLTTETKPEAKAEGKALGATGWLNKPFDAAMLVAVARKLAG</sequence>
<dbReference type="Gene3D" id="3.40.50.2300">
    <property type="match status" value="1"/>
</dbReference>
<protein>
    <submittedName>
        <fullName evidence="2">Two-component system, chemotaxis family, response regulator CheY</fullName>
    </submittedName>
</protein>
<dbReference type="AlphaFoldDB" id="A0A0Q0QNC9"/>
<dbReference type="SMART" id="SM00448">
    <property type="entry name" value="REC"/>
    <property type="match status" value="1"/>
</dbReference>
<dbReference type="PANTHER" id="PTHR44591:SF25">
    <property type="entry name" value="CHEMOTAXIS TWO-COMPONENT RESPONSE REGULATOR"/>
    <property type="match status" value="1"/>
</dbReference>
<dbReference type="OrthoDB" id="9800897at2"/>
<keyword evidence="1" id="KW-0597">Phosphoprotein</keyword>
<evidence type="ECO:0000313" key="3">
    <source>
        <dbReference type="Proteomes" id="UP000183812"/>
    </source>
</evidence>
<organism evidence="2 3">
    <name type="scientific">Rhodobacter capsulatus</name>
    <name type="common">Rhodopseudomonas capsulata</name>
    <dbReference type="NCBI Taxonomy" id="1061"/>
    <lineage>
        <taxon>Bacteria</taxon>
        <taxon>Pseudomonadati</taxon>
        <taxon>Pseudomonadota</taxon>
        <taxon>Alphaproteobacteria</taxon>
        <taxon>Rhodobacterales</taxon>
        <taxon>Rhodobacter group</taxon>
        <taxon>Rhodobacter</taxon>
    </lineage>
</organism>
<dbReference type="SUPFAM" id="SSF52172">
    <property type="entry name" value="CheY-like"/>
    <property type="match status" value="1"/>
</dbReference>
<dbReference type="RefSeq" id="WP_055213065.1">
    <property type="nucleotide sequence ID" value="NZ_CP061202.1"/>
</dbReference>
<dbReference type="InterPro" id="IPR011006">
    <property type="entry name" value="CheY-like_superfamily"/>
</dbReference>
<evidence type="ECO:0000256" key="1">
    <source>
        <dbReference type="ARBA" id="ARBA00022553"/>
    </source>
</evidence>
<dbReference type="InterPro" id="IPR050595">
    <property type="entry name" value="Bact_response_regulator"/>
</dbReference>
<dbReference type="InterPro" id="IPR001789">
    <property type="entry name" value="Sig_transdc_resp-reg_receiver"/>
</dbReference>
<dbReference type="Proteomes" id="UP000183812">
    <property type="component" value="Unassembled WGS sequence"/>
</dbReference>
<dbReference type="GO" id="GO:0000160">
    <property type="term" value="P:phosphorelay signal transduction system"/>
    <property type="evidence" value="ECO:0007669"/>
    <property type="project" value="InterPro"/>
</dbReference>
<gene>
    <name evidence="2" type="ORF">SAMN04244550_02929</name>
</gene>
<dbReference type="PROSITE" id="PS50110">
    <property type="entry name" value="RESPONSE_REGULATORY"/>
    <property type="match status" value="1"/>
</dbReference>
<dbReference type="PANTHER" id="PTHR44591">
    <property type="entry name" value="STRESS RESPONSE REGULATOR PROTEIN 1"/>
    <property type="match status" value="1"/>
</dbReference>
<accession>A0A0Q0QNC9</accession>
<dbReference type="Pfam" id="PF00072">
    <property type="entry name" value="Response_reg"/>
    <property type="match status" value="1"/>
</dbReference>
<proteinExistence type="predicted"/>
<name>A0A0Q0QNC9_RHOCA</name>
<evidence type="ECO:0000313" key="2">
    <source>
        <dbReference type="EMBL" id="SDF83647.1"/>
    </source>
</evidence>
<dbReference type="EMBL" id="FNAY01000018">
    <property type="protein sequence ID" value="SDF83647.1"/>
    <property type="molecule type" value="Genomic_DNA"/>
</dbReference>
<reference evidence="2 3" key="1">
    <citation type="submission" date="2016-10" db="EMBL/GenBank/DDBJ databases">
        <authorList>
            <person name="de Groot N.N."/>
        </authorList>
    </citation>
    <scope>NUCLEOTIDE SEQUENCE [LARGE SCALE GENOMIC DNA]</scope>
    <source>
        <strain evidence="3">DSM 938 / 37b4</strain>
    </source>
</reference>